<name>A0A9K3CQ55_9EUKA</name>
<feature type="region of interest" description="Disordered" evidence="2">
    <location>
        <begin position="143"/>
        <end position="164"/>
    </location>
</feature>
<reference evidence="3 4" key="1">
    <citation type="journal article" date="2018" name="PLoS ONE">
        <title>The draft genome of Kipferlia bialata reveals reductive genome evolution in fornicate parasites.</title>
        <authorList>
            <person name="Tanifuji G."/>
            <person name="Takabayashi S."/>
            <person name="Kume K."/>
            <person name="Takagi M."/>
            <person name="Nakayama T."/>
            <person name="Kamikawa R."/>
            <person name="Inagaki Y."/>
            <person name="Hashimoto T."/>
        </authorList>
    </citation>
    <scope>NUCLEOTIDE SEQUENCE [LARGE SCALE GENOMIC DNA]</scope>
    <source>
        <strain evidence="3">NY0173</strain>
    </source>
</reference>
<dbReference type="Proteomes" id="UP000265618">
    <property type="component" value="Unassembled WGS sequence"/>
</dbReference>
<feature type="compositionally biased region" description="Basic and acidic residues" evidence="2">
    <location>
        <begin position="91"/>
        <end position="103"/>
    </location>
</feature>
<proteinExistence type="predicted"/>
<evidence type="ECO:0000313" key="3">
    <source>
        <dbReference type="EMBL" id="GIQ80273.1"/>
    </source>
</evidence>
<evidence type="ECO:0000313" key="4">
    <source>
        <dbReference type="Proteomes" id="UP000265618"/>
    </source>
</evidence>
<keyword evidence="4" id="KW-1185">Reference proteome</keyword>
<accession>A0A9K3CQ55</accession>
<keyword evidence="1" id="KW-0175">Coiled coil</keyword>
<evidence type="ECO:0000256" key="2">
    <source>
        <dbReference type="SAM" id="MobiDB-lite"/>
    </source>
</evidence>
<organism evidence="3 4">
    <name type="scientific">Kipferlia bialata</name>
    <dbReference type="NCBI Taxonomy" id="797122"/>
    <lineage>
        <taxon>Eukaryota</taxon>
        <taxon>Metamonada</taxon>
        <taxon>Carpediemonas-like organisms</taxon>
        <taxon>Kipferlia</taxon>
    </lineage>
</organism>
<dbReference type="EMBL" id="BDIP01000136">
    <property type="protein sequence ID" value="GIQ80273.1"/>
    <property type="molecule type" value="Genomic_DNA"/>
</dbReference>
<protein>
    <submittedName>
        <fullName evidence="3">Uncharacterized protein</fullName>
    </submittedName>
</protein>
<sequence>MERQLLTDYLQRVVSGLVNAYEERLAALAHVNEASMTGMLTNALRDITERVNVCEDVIEDMQEKWERMEERNALDFPSVYASGAPSGPADAADRERAETRERQIASLGRPSLHRTRPHRDGDDDVSNLVNRVSSLERIIGNAMGHTPLEPDTDDVQSLNGPFGV</sequence>
<evidence type="ECO:0000256" key="1">
    <source>
        <dbReference type="SAM" id="Coils"/>
    </source>
</evidence>
<feature type="compositionally biased region" description="Polar residues" evidence="2">
    <location>
        <begin position="155"/>
        <end position="164"/>
    </location>
</feature>
<comment type="caution">
    <text evidence="3">The sequence shown here is derived from an EMBL/GenBank/DDBJ whole genome shotgun (WGS) entry which is preliminary data.</text>
</comment>
<gene>
    <name evidence="3" type="ORF">KIPB_001046</name>
</gene>
<dbReference type="AlphaFoldDB" id="A0A9K3CQ55"/>
<feature type="region of interest" description="Disordered" evidence="2">
    <location>
        <begin position="76"/>
        <end position="127"/>
    </location>
</feature>
<feature type="compositionally biased region" description="Low complexity" evidence="2">
    <location>
        <begin position="81"/>
        <end position="90"/>
    </location>
</feature>
<feature type="coiled-coil region" evidence="1">
    <location>
        <begin position="44"/>
        <end position="71"/>
    </location>
</feature>